<evidence type="ECO:0000256" key="4">
    <source>
        <dbReference type="ARBA" id="ARBA00023157"/>
    </source>
</evidence>
<feature type="site" description="Important for BtuC binding" evidence="5">
    <location>
        <position position="72"/>
    </location>
</feature>
<dbReference type="HAMAP" id="MF_01000">
    <property type="entry name" value="BtuF"/>
    <property type="match status" value="1"/>
</dbReference>
<dbReference type="GO" id="GO:0071281">
    <property type="term" value="P:cellular response to iron ion"/>
    <property type="evidence" value="ECO:0007669"/>
    <property type="project" value="TreeGrafter"/>
</dbReference>
<protein>
    <recommendedName>
        <fullName evidence="5">Vitamin B12-binding protein</fullName>
    </recommendedName>
</protein>
<comment type="caution">
    <text evidence="5">Lacks conserved residue(s) required for the propagation of feature annotation.</text>
</comment>
<evidence type="ECO:0000256" key="5">
    <source>
        <dbReference type="HAMAP-Rule" id="MF_01000"/>
    </source>
</evidence>
<comment type="similarity">
    <text evidence="5">Belongs to the BtuF family.</text>
</comment>
<evidence type="ECO:0000256" key="3">
    <source>
        <dbReference type="ARBA" id="ARBA00022764"/>
    </source>
</evidence>
<dbReference type="PANTHER" id="PTHR30535:SF34">
    <property type="entry name" value="MOLYBDATE-BINDING PROTEIN MOLA"/>
    <property type="match status" value="1"/>
</dbReference>
<name>A0A9X0UG62_VIBME</name>
<dbReference type="GO" id="GO:0015889">
    <property type="term" value="P:cobalamin transport"/>
    <property type="evidence" value="ECO:0007669"/>
    <property type="project" value="UniProtKB-UniRule"/>
</dbReference>
<dbReference type="InterPro" id="IPR023544">
    <property type="entry name" value="ABC_transptr_vit_B12-bd"/>
</dbReference>
<dbReference type="AlphaFoldDB" id="A0A9X0UG62"/>
<dbReference type="InterPro" id="IPR050902">
    <property type="entry name" value="ABC_Transporter_SBP"/>
</dbReference>
<dbReference type="CDD" id="cd01144">
    <property type="entry name" value="BtuF"/>
    <property type="match status" value="1"/>
</dbReference>
<evidence type="ECO:0000259" key="6">
    <source>
        <dbReference type="PROSITE" id="PS50983"/>
    </source>
</evidence>
<dbReference type="GO" id="GO:0042597">
    <property type="term" value="C:periplasmic space"/>
    <property type="evidence" value="ECO:0007669"/>
    <property type="project" value="UniProtKB-SubCell"/>
</dbReference>
<evidence type="ECO:0000256" key="1">
    <source>
        <dbReference type="ARBA" id="ARBA00022448"/>
    </source>
</evidence>
<dbReference type="GO" id="GO:0031419">
    <property type="term" value="F:cobalamin binding"/>
    <property type="evidence" value="ECO:0007669"/>
    <property type="project" value="InterPro"/>
</dbReference>
<evidence type="ECO:0000313" key="7">
    <source>
        <dbReference type="EMBL" id="MBC5849542.1"/>
    </source>
</evidence>
<reference evidence="7" key="1">
    <citation type="submission" date="2020-08" db="EMBL/GenBank/DDBJ databases">
        <title>Genome Sequencing and Pan-Genome Analysis of Migratory bird Vibrio Strains, Inner Mongolia.</title>
        <authorList>
            <person name="Zheng L."/>
        </authorList>
    </citation>
    <scope>NUCLEOTIDE SEQUENCE</scope>
    <source>
        <strain evidence="7">M13F</strain>
    </source>
</reference>
<proteinExistence type="inferred from homology"/>
<feature type="binding site" evidence="5">
    <location>
        <position position="50"/>
    </location>
    <ligand>
        <name>cyanocob(III)alamin</name>
        <dbReference type="ChEBI" id="CHEBI:17439"/>
    </ligand>
</feature>
<organism evidence="7 8">
    <name type="scientific">Vibrio metschnikovii</name>
    <dbReference type="NCBI Taxonomy" id="28172"/>
    <lineage>
        <taxon>Bacteria</taxon>
        <taxon>Pseudomonadati</taxon>
        <taxon>Pseudomonadota</taxon>
        <taxon>Gammaproteobacteria</taxon>
        <taxon>Vibrionales</taxon>
        <taxon>Vibrionaceae</taxon>
        <taxon>Vibrio</taxon>
    </lineage>
</organism>
<keyword evidence="4" id="KW-1015">Disulfide bond</keyword>
<dbReference type="Proteomes" id="UP000615796">
    <property type="component" value="Unassembled WGS sequence"/>
</dbReference>
<evidence type="ECO:0000313" key="8">
    <source>
        <dbReference type="Proteomes" id="UP000615796"/>
    </source>
</evidence>
<gene>
    <name evidence="5 7" type="primary">btuF</name>
    <name evidence="7" type="ORF">H8Q88_01035</name>
</gene>
<comment type="function">
    <text evidence="5">Part of the ABC transporter complex BtuCDF involved in vitamin B12 import. Binds vitamin B12 and delivers it to the periplasmic surface of BtuC.</text>
</comment>
<dbReference type="NCBIfam" id="NF002894">
    <property type="entry name" value="PRK03379.1"/>
    <property type="match status" value="1"/>
</dbReference>
<dbReference type="EMBL" id="JACRUP010000001">
    <property type="protein sequence ID" value="MBC5849542.1"/>
    <property type="molecule type" value="Genomic_DNA"/>
</dbReference>
<dbReference type="InterPro" id="IPR002491">
    <property type="entry name" value="ABC_transptr_periplasmic_BD"/>
</dbReference>
<dbReference type="SUPFAM" id="SSF53807">
    <property type="entry name" value="Helical backbone' metal receptor"/>
    <property type="match status" value="1"/>
</dbReference>
<dbReference type="RefSeq" id="WP_187025049.1">
    <property type="nucleotide sequence ID" value="NZ_JACRUP010000001.1"/>
</dbReference>
<dbReference type="NCBIfam" id="NF038402">
    <property type="entry name" value="TroA_like"/>
    <property type="match status" value="1"/>
</dbReference>
<feature type="domain" description="Fe/B12 periplasmic-binding" evidence="6">
    <location>
        <begin position="23"/>
        <end position="272"/>
    </location>
</feature>
<dbReference type="PROSITE" id="PS50983">
    <property type="entry name" value="FE_B12_PBP"/>
    <property type="match status" value="1"/>
</dbReference>
<keyword evidence="8" id="KW-1185">Reference proteome</keyword>
<keyword evidence="3 5" id="KW-0574">Periplasm</keyword>
<accession>A0A9X0UG62</accession>
<evidence type="ECO:0000256" key="2">
    <source>
        <dbReference type="ARBA" id="ARBA00022729"/>
    </source>
</evidence>
<dbReference type="InterPro" id="IPR054828">
    <property type="entry name" value="Vit_B12_bind_prot"/>
</dbReference>
<sequence>MPHRLLLLLLFFWPCYALAAVERIISLAPHATELVFAAGLGDKLIAVSDYSDYPESAKTLPRVANYQGINIERILTLQPDLVIVWPEGNAMREVEKLARLGIPLFYSHPKTLTDIADDIEKLSQYASDPKKGMQAANQFRQQLAQLEQKYAHLEGVRYFYQLSEKPIITLAQGSWPSEIFAFCGGVNIFQHSPSPYPQVSIEQVLLAKPEVIFTSEQAIAQGTMWQRWKNQIPAVKKGQITNINADWLNRQTPRSLLAIEQVCNYFAQIEKY</sequence>
<comment type="caution">
    <text evidence="7">The sequence shown here is derived from an EMBL/GenBank/DDBJ whole genome shotgun (WGS) entry which is preliminary data.</text>
</comment>
<comment type="subunit">
    <text evidence="5">The complex is composed of two ATP-binding proteins (BtuD), two transmembrane proteins (BtuC) and a solute-binding protein (BtuF).</text>
</comment>
<dbReference type="PANTHER" id="PTHR30535">
    <property type="entry name" value="VITAMIN B12-BINDING PROTEIN"/>
    <property type="match status" value="1"/>
</dbReference>
<dbReference type="Gene3D" id="3.40.50.1980">
    <property type="entry name" value="Nitrogenase molybdenum iron protein domain"/>
    <property type="match status" value="2"/>
</dbReference>
<keyword evidence="2 5" id="KW-0732">Signal</keyword>
<keyword evidence="1 5" id="KW-0813">Transport</keyword>
<feature type="site" description="Important for BtuC binding" evidence="5">
    <location>
        <position position="202"/>
    </location>
</feature>
<comment type="subcellular location">
    <subcellularLocation>
        <location evidence="5">Periplasm</location>
    </subcellularLocation>
</comment>
<dbReference type="Pfam" id="PF01497">
    <property type="entry name" value="Peripla_BP_2"/>
    <property type="match status" value="1"/>
</dbReference>